<gene>
    <name evidence="2" type="ORF">DPMN_194309</name>
</gene>
<accession>A0A9D3Y3P6</accession>
<dbReference type="CDD" id="cd16021">
    <property type="entry name" value="ALP_like"/>
    <property type="match status" value="1"/>
</dbReference>
<dbReference type="PANTHER" id="PTHR10974:SF1">
    <property type="entry name" value="FI08016P-RELATED"/>
    <property type="match status" value="1"/>
</dbReference>
<keyword evidence="1" id="KW-1133">Transmembrane helix</keyword>
<comment type="caution">
    <text evidence="2">The sequence shown here is derived from an EMBL/GenBank/DDBJ whole genome shotgun (WGS) entry which is preliminary data.</text>
</comment>
<keyword evidence="1" id="KW-0812">Transmembrane</keyword>
<dbReference type="Pfam" id="PF02995">
    <property type="entry name" value="DUF229"/>
    <property type="match status" value="1"/>
</dbReference>
<reference evidence="2" key="1">
    <citation type="journal article" date="2019" name="bioRxiv">
        <title>The Genome of the Zebra Mussel, Dreissena polymorpha: A Resource for Invasive Species Research.</title>
        <authorList>
            <person name="McCartney M.A."/>
            <person name="Auch B."/>
            <person name="Kono T."/>
            <person name="Mallez S."/>
            <person name="Zhang Y."/>
            <person name="Obille A."/>
            <person name="Becker A."/>
            <person name="Abrahante J.E."/>
            <person name="Garbe J."/>
            <person name="Badalamenti J.P."/>
            <person name="Herman A."/>
            <person name="Mangelson H."/>
            <person name="Liachko I."/>
            <person name="Sullivan S."/>
            <person name="Sone E.D."/>
            <person name="Koren S."/>
            <person name="Silverstein K.A.T."/>
            <person name="Beckman K.B."/>
            <person name="Gohl D.M."/>
        </authorList>
    </citation>
    <scope>NUCLEOTIDE SEQUENCE</scope>
    <source>
        <strain evidence="2">Duluth1</strain>
        <tissue evidence="2">Whole animal</tissue>
    </source>
</reference>
<dbReference type="Gene3D" id="3.40.720.10">
    <property type="entry name" value="Alkaline Phosphatase, subunit A"/>
    <property type="match status" value="1"/>
</dbReference>
<evidence type="ECO:0000313" key="3">
    <source>
        <dbReference type="Proteomes" id="UP000828390"/>
    </source>
</evidence>
<dbReference type="AlphaFoldDB" id="A0A9D3Y3P6"/>
<feature type="transmembrane region" description="Helical" evidence="1">
    <location>
        <begin position="29"/>
        <end position="48"/>
    </location>
</feature>
<proteinExistence type="predicted"/>
<dbReference type="GO" id="GO:0005615">
    <property type="term" value="C:extracellular space"/>
    <property type="evidence" value="ECO:0007669"/>
    <property type="project" value="TreeGrafter"/>
</dbReference>
<dbReference type="EMBL" id="JAIWYP010000022">
    <property type="protein sequence ID" value="KAH3692468.1"/>
    <property type="molecule type" value="Genomic_DNA"/>
</dbReference>
<dbReference type="SUPFAM" id="SSF53649">
    <property type="entry name" value="Alkaline phosphatase-like"/>
    <property type="match status" value="1"/>
</dbReference>
<organism evidence="2 3">
    <name type="scientific">Dreissena polymorpha</name>
    <name type="common">Zebra mussel</name>
    <name type="synonym">Mytilus polymorpha</name>
    <dbReference type="NCBI Taxonomy" id="45954"/>
    <lineage>
        <taxon>Eukaryota</taxon>
        <taxon>Metazoa</taxon>
        <taxon>Spiralia</taxon>
        <taxon>Lophotrochozoa</taxon>
        <taxon>Mollusca</taxon>
        <taxon>Bivalvia</taxon>
        <taxon>Autobranchia</taxon>
        <taxon>Heteroconchia</taxon>
        <taxon>Euheterodonta</taxon>
        <taxon>Imparidentia</taxon>
        <taxon>Neoheterodontei</taxon>
        <taxon>Myida</taxon>
        <taxon>Dreissenoidea</taxon>
        <taxon>Dreissenidae</taxon>
        <taxon>Dreissena</taxon>
    </lineage>
</organism>
<sequence>MKKSYPAPSKAPGFQQVQRMFIFNRLHNFRKCIMLCVILLIAMVIYTFPYKSLIKIREPGLAIQYRPCKIHDLDPWDKVMAYYLKDPPPAYCEKAGNSLMFVDDNGMLRYNDSAIKLYSLTSLTCVYHVITRKTDDFSISVGAAVEFIPPVFIEARVFKVVCHDSSSVKVYDFVHANVVWIESVERQKEIKRESDNEYSIIYFGLDSASRSHAIRKLPKSIKYLTETLGAYDFKGFMKVALNSFPNMIPLLTGTQDSGYHKENILKMHLDGIPFIWKEPEMTSYASLYAEDRPDISTFNYLHSGFRDSPVDYYFRVFALGMHTIEPTIMKPLGKSDWWCYGNKHHYLVQIDYLKQFLTKYSGRKRFAFFWNNQIGHETFTSLGNGDQPLYEFLQWMKSQGHLNRSIVIIGSDHGFRLGGASTTYTGRLENNMPMMMVYLPDSLKKKFPWIPENMKQNTDKLISPFDIYATMLDIIKGNYEETLCKEVSRELTHRSLFGKIPKSRSCADAGIGEQYCSCYDAQTASVSNPLVHKIGAKIVSHINAMLSNHKSVCRTLELKNITEVKVIYAAEGDWDNEPIHRKPGFFKRLLGDTETDESGRYTLMLYTSPNEGLIEGMVDYEKKATTGEKYTKTIGEKNKMTVIGNPVRSNRYGNQSHCIDDPTLRQYCLCFDIPL</sequence>
<reference evidence="2" key="2">
    <citation type="submission" date="2020-11" db="EMBL/GenBank/DDBJ databases">
        <authorList>
            <person name="McCartney M.A."/>
            <person name="Auch B."/>
            <person name="Kono T."/>
            <person name="Mallez S."/>
            <person name="Becker A."/>
            <person name="Gohl D.M."/>
            <person name="Silverstein K.A.T."/>
            <person name="Koren S."/>
            <person name="Bechman K.B."/>
            <person name="Herman A."/>
            <person name="Abrahante J.E."/>
            <person name="Garbe J."/>
        </authorList>
    </citation>
    <scope>NUCLEOTIDE SEQUENCE</scope>
    <source>
        <strain evidence="2">Duluth1</strain>
        <tissue evidence="2">Whole animal</tissue>
    </source>
</reference>
<protein>
    <submittedName>
        <fullName evidence="2">Uncharacterized protein</fullName>
    </submittedName>
</protein>
<evidence type="ECO:0000256" key="1">
    <source>
        <dbReference type="SAM" id="Phobius"/>
    </source>
</evidence>
<evidence type="ECO:0000313" key="2">
    <source>
        <dbReference type="EMBL" id="KAH3692468.1"/>
    </source>
</evidence>
<dbReference type="Proteomes" id="UP000828390">
    <property type="component" value="Unassembled WGS sequence"/>
</dbReference>
<dbReference type="OrthoDB" id="6132523at2759"/>
<name>A0A9D3Y3P6_DREPO</name>
<keyword evidence="3" id="KW-1185">Reference proteome</keyword>
<dbReference type="InterPro" id="IPR017850">
    <property type="entry name" value="Alkaline_phosphatase_core_sf"/>
</dbReference>
<keyword evidence="1" id="KW-0472">Membrane</keyword>
<dbReference type="FunFam" id="3.40.720.10:FF:000017">
    <property type="entry name" value="Predicted protein"/>
    <property type="match status" value="1"/>
</dbReference>
<dbReference type="PANTHER" id="PTHR10974">
    <property type="entry name" value="FI08016P-RELATED"/>
    <property type="match status" value="1"/>
</dbReference>
<dbReference type="InterPro" id="IPR004245">
    <property type="entry name" value="DUF229"/>
</dbReference>